<organism evidence="8 9">
    <name type="scientific">Dorcoceras hygrometricum</name>
    <dbReference type="NCBI Taxonomy" id="472368"/>
    <lineage>
        <taxon>Eukaryota</taxon>
        <taxon>Viridiplantae</taxon>
        <taxon>Streptophyta</taxon>
        <taxon>Embryophyta</taxon>
        <taxon>Tracheophyta</taxon>
        <taxon>Spermatophyta</taxon>
        <taxon>Magnoliopsida</taxon>
        <taxon>eudicotyledons</taxon>
        <taxon>Gunneridae</taxon>
        <taxon>Pentapetalae</taxon>
        <taxon>asterids</taxon>
        <taxon>lamiids</taxon>
        <taxon>Lamiales</taxon>
        <taxon>Gesneriaceae</taxon>
        <taxon>Didymocarpoideae</taxon>
        <taxon>Trichosporeae</taxon>
        <taxon>Loxocarpinae</taxon>
        <taxon>Dorcoceras</taxon>
    </lineage>
</organism>
<evidence type="ECO:0000256" key="4">
    <source>
        <dbReference type="ARBA" id="ARBA00071970"/>
    </source>
</evidence>
<proteinExistence type="predicted"/>
<evidence type="ECO:0000256" key="1">
    <source>
        <dbReference type="ARBA" id="ARBA00022723"/>
    </source>
</evidence>
<evidence type="ECO:0000256" key="2">
    <source>
        <dbReference type="ARBA" id="ARBA00023008"/>
    </source>
</evidence>
<dbReference type="OrthoDB" id="2011645at2759"/>
<keyword evidence="9" id="KW-1185">Reference proteome</keyword>
<dbReference type="Gene3D" id="2.60.40.420">
    <property type="entry name" value="Cupredoxins - blue copper proteins"/>
    <property type="match status" value="1"/>
</dbReference>
<dbReference type="InterPro" id="IPR003245">
    <property type="entry name" value="Phytocyanin_dom"/>
</dbReference>
<dbReference type="GO" id="GO:0009055">
    <property type="term" value="F:electron transfer activity"/>
    <property type="evidence" value="ECO:0007669"/>
    <property type="project" value="InterPro"/>
</dbReference>
<dbReference type="GO" id="GO:0046872">
    <property type="term" value="F:metal ion binding"/>
    <property type="evidence" value="ECO:0007669"/>
    <property type="project" value="UniProtKB-KW"/>
</dbReference>
<keyword evidence="3" id="KW-1015">Disulfide bond</keyword>
<feature type="domain" description="Phytocyanin" evidence="7">
    <location>
        <begin position="27"/>
        <end position="122"/>
    </location>
</feature>
<feature type="chain" id="PRO_5016413991" description="Basic blue protein" evidence="6">
    <location>
        <begin position="27"/>
        <end position="122"/>
    </location>
</feature>
<dbReference type="CDD" id="cd11013">
    <property type="entry name" value="Plantacyanin"/>
    <property type="match status" value="1"/>
</dbReference>
<dbReference type="PROSITE" id="PS51485">
    <property type="entry name" value="PHYTOCYANIN"/>
    <property type="match status" value="1"/>
</dbReference>
<feature type="signal peptide" evidence="6">
    <location>
        <begin position="1"/>
        <end position="26"/>
    </location>
</feature>
<protein>
    <recommendedName>
        <fullName evidence="4">Basic blue protein</fullName>
    </recommendedName>
    <alternativeName>
        <fullName evidence="5">Plantacyanin</fullName>
    </alternativeName>
</protein>
<evidence type="ECO:0000256" key="3">
    <source>
        <dbReference type="ARBA" id="ARBA00023157"/>
    </source>
</evidence>
<dbReference type="Pfam" id="PF02298">
    <property type="entry name" value="Cu_bind_like"/>
    <property type="match status" value="1"/>
</dbReference>
<keyword evidence="1" id="KW-0479">Metal-binding</keyword>
<sequence>MAEGRGSAVILAAVMVAVFSSGVAEAATYVVGDTGGWNFFVSGWPQGKRFVAGDVLVFNYNPNFHNLVTVDGAGYKGCTTPPGAKVYQSGRDRIRLVKGQNYFICSIPGHCDAQMKIAVNAA</sequence>
<name>A0A2Z7APR0_9LAMI</name>
<dbReference type="InterPro" id="IPR039391">
    <property type="entry name" value="Phytocyanin-like"/>
</dbReference>
<evidence type="ECO:0000313" key="8">
    <source>
        <dbReference type="EMBL" id="KZV21172.1"/>
    </source>
</evidence>
<evidence type="ECO:0000256" key="5">
    <source>
        <dbReference type="ARBA" id="ARBA00082491"/>
    </source>
</evidence>
<evidence type="ECO:0000259" key="7">
    <source>
        <dbReference type="PROSITE" id="PS51485"/>
    </source>
</evidence>
<dbReference type="EMBL" id="KV014928">
    <property type="protein sequence ID" value="KZV21172.1"/>
    <property type="molecule type" value="Genomic_DNA"/>
</dbReference>
<reference evidence="8 9" key="1">
    <citation type="journal article" date="2015" name="Proc. Natl. Acad. Sci. U.S.A.">
        <title>The resurrection genome of Boea hygrometrica: A blueprint for survival of dehydration.</title>
        <authorList>
            <person name="Xiao L."/>
            <person name="Yang G."/>
            <person name="Zhang L."/>
            <person name="Yang X."/>
            <person name="Zhao S."/>
            <person name="Ji Z."/>
            <person name="Zhou Q."/>
            <person name="Hu M."/>
            <person name="Wang Y."/>
            <person name="Chen M."/>
            <person name="Xu Y."/>
            <person name="Jin H."/>
            <person name="Xiao X."/>
            <person name="Hu G."/>
            <person name="Bao F."/>
            <person name="Hu Y."/>
            <person name="Wan P."/>
            <person name="Li L."/>
            <person name="Deng X."/>
            <person name="Kuang T."/>
            <person name="Xiang C."/>
            <person name="Zhu J.K."/>
            <person name="Oliver M.J."/>
            <person name="He Y."/>
        </authorList>
    </citation>
    <scope>NUCLEOTIDE SEQUENCE [LARGE SCALE GENOMIC DNA]</scope>
    <source>
        <strain evidence="9">cv. XS01</strain>
    </source>
</reference>
<evidence type="ECO:0000256" key="6">
    <source>
        <dbReference type="SAM" id="SignalP"/>
    </source>
</evidence>
<accession>A0A2Z7APR0</accession>
<dbReference type="InterPro" id="IPR041844">
    <property type="entry name" value="Plantacyanin"/>
</dbReference>
<keyword evidence="6" id="KW-0732">Signal</keyword>
<dbReference type="PANTHER" id="PTHR33021">
    <property type="entry name" value="BLUE COPPER PROTEIN"/>
    <property type="match status" value="1"/>
</dbReference>
<evidence type="ECO:0000313" key="9">
    <source>
        <dbReference type="Proteomes" id="UP000250235"/>
    </source>
</evidence>
<dbReference type="InterPro" id="IPR008972">
    <property type="entry name" value="Cupredoxin"/>
</dbReference>
<dbReference type="GO" id="GO:0005886">
    <property type="term" value="C:plasma membrane"/>
    <property type="evidence" value="ECO:0007669"/>
    <property type="project" value="TreeGrafter"/>
</dbReference>
<dbReference type="PANTHER" id="PTHR33021:SF9">
    <property type="entry name" value="PUTATIVE, EXPRESSED-RELATED"/>
    <property type="match status" value="1"/>
</dbReference>
<dbReference type="FunFam" id="2.60.40.420:FF:000013">
    <property type="entry name" value="basic blue protein-like"/>
    <property type="match status" value="1"/>
</dbReference>
<dbReference type="SUPFAM" id="SSF49503">
    <property type="entry name" value="Cupredoxins"/>
    <property type="match status" value="1"/>
</dbReference>
<dbReference type="Proteomes" id="UP000250235">
    <property type="component" value="Unassembled WGS sequence"/>
</dbReference>
<keyword evidence="2" id="KW-0186">Copper</keyword>
<dbReference type="AlphaFoldDB" id="A0A2Z7APR0"/>
<gene>
    <name evidence="8" type="ORF">F511_24736</name>
</gene>